<keyword evidence="10" id="KW-0830">Ubiquinone</keyword>
<dbReference type="GO" id="GO:0003954">
    <property type="term" value="F:NADH dehydrogenase activity"/>
    <property type="evidence" value="ECO:0007669"/>
    <property type="project" value="TreeGrafter"/>
</dbReference>
<feature type="transmembrane region" description="Helical" evidence="10">
    <location>
        <begin position="399"/>
        <end position="419"/>
    </location>
</feature>
<evidence type="ECO:0000256" key="9">
    <source>
        <dbReference type="ARBA" id="ARBA00049551"/>
    </source>
</evidence>
<evidence type="ECO:0000256" key="3">
    <source>
        <dbReference type="ARBA" id="ARBA00012944"/>
    </source>
</evidence>
<keyword evidence="10" id="KW-0520">NAD</keyword>
<comment type="similarity">
    <text evidence="10">Belongs to the complex I subunit 5 family.</text>
</comment>
<dbReference type="PANTHER" id="PTHR42829">
    <property type="entry name" value="NADH-UBIQUINONE OXIDOREDUCTASE CHAIN 5"/>
    <property type="match status" value="1"/>
</dbReference>
<keyword evidence="6" id="KW-0249">Electron transport</keyword>
<feature type="domain" description="NADH-Ubiquinone oxidoreductase (complex I) chain 5 N-terminal" evidence="12">
    <location>
        <begin position="30"/>
        <end position="70"/>
    </location>
</feature>
<feature type="transmembrane region" description="Helical" evidence="10">
    <location>
        <begin position="225"/>
        <end position="246"/>
    </location>
</feature>
<dbReference type="InterPro" id="IPR001516">
    <property type="entry name" value="Proton_antipo_N"/>
</dbReference>
<dbReference type="InterPro" id="IPR001750">
    <property type="entry name" value="ND/Mrp_TM"/>
</dbReference>
<dbReference type="GO" id="GO:0008137">
    <property type="term" value="F:NADH dehydrogenase (ubiquinone) activity"/>
    <property type="evidence" value="ECO:0007669"/>
    <property type="project" value="UniProtKB-EC"/>
</dbReference>
<comment type="function">
    <text evidence="1">Core subunit of the mitochondrial membrane respiratory chain NADH dehydrogenase (Complex I) that is believed to belong to the minimal assembly required for catalysis. Complex I functions in the transfer of electrons from NADH to the respiratory chain. The immediate electron acceptor for the enzyme is believed to be ubiquinone.</text>
</comment>
<feature type="transmembrane region" description="Helical" evidence="10">
    <location>
        <begin position="354"/>
        <end position="378"/>
    </location>
</feature>
<dbReference type="EC" id="7.1.1.2" evidence="3 10"/>
<dbReference type="InterPro" id="IPR003945">
    <property type="entry name" value="NU5C-like"/>
</dbReference>
<evidence type="ECO:0000313" key="13">
    <source>
        <dbReference type="EMBL" id="XBG54802.1"/>
    </source>
</evidence>
<comment type="catalytic activity">
    <reaction evidence="9 10">
        <text>a ubiquinone + NADH + 5 H(+)(in) = a ubiquinol + NAD(+) + 4 H(+)(out)</text>
        <dbReference type="Rhea" id="RHEA:29091"/>
        <dbReference type="Rhea" id="RHEA-COMP:9565"/>
        <dbReference type="Rhea" id="RHEA-COMP:9566"/>
        <dbReference type="ChEBI" id="CHEBI:15378"/>
        <dbReference type="ChEBI" id="CHEBI:16389"/>
        <dbReference type="ChEBI" id="CHEBI:17976"/>
        <dbReference type="ChEBI" id="CHEBI:57540"/>
        <dbReference type="ChEBI" id="CHEBI:57945"/>
        <dbReference type="EC" id="7.1.1.2"/>
    </reaction>
</comment>
<feature type="transmembrane region" description="Helical" evidence="10">
    <location>
        <begin position="253"/>
        <end position="271"/>
    </location>
</feature>
<feature type="transmembrane region" description="Helical" evidence="10">
    <location>
        <begin position="200"/>
        <end position="219"/>
    </location>
</feature>
<protein>
    <recommendedName>
        <fullName evidence="4 10">NADH-ubiquinone oxidoreductase chain 5</fullName>
        <ecNumber evidence="3 10">7.1.1.2</ecNumber>
    </recommendedName>
</protein>
<feature type="transmembrane region" description="Helical" evidence="10">
    <location>
        <begin position="527"/>
        <end position="549"/>
    </location>
</feature>
<dbReference type="PANTHER" id="PTHR42829:SF2">
    <property type="entry name" value="NADH-UBIQUINONE OXIDOREDUCTASE CHAIN 5"/>
    <property type="match status" value="1"/>
</dbReference>
<accession>A0AAU7BNJ2</accession>
<dbReference type="GO" id="GO:0015990">
    <property type="term" value="P:electron transport coupled proton transport"/>
    <property type="evidence" value="ECO:0007669"/>
    <property type="project" value="TreeGrafter"/>
</dbReference>
<feature type="transmembrane region" description="Helical" evidence="10">
    <location>
        <begin position="320"/>
        <end position="342"/>
    </location>
</feature>
<evidence type="ECO:0000256" key="4">
    <source>
        <dbReference type="ARBA" id="ARBA00021096"/>
    </source>
</evidence>
<proteinExistence type="inferred from homology"/>
<feature type="transmembrane region" description="Helical" evidence="10">
    <location>
        <begin position="101"/>
        <end position="119"/>
    </location>
</feature>
<reference evidence="13" key="1">
    <citation type="submission" date="2024-05" db="EMBL/GenBank/DDBJ databases">
        <authorList>
            <person name="Zhang J."/>
        </authorList>
    </citation>
    <scope>NUCLEOTIDE SEQUENCE</scope>
</reference>
<evidence type="ECO:0000256" key="6">
    <source>
        <dbReference type="ARBA" id="ARBA00022982"/>
    </source>
</evidence>
<evidence type="ECO:0000256" key="1">
    <source>
        <dbReference type="ARBA" id="ARBA00003257"/>
    </source>
</evidence>
<dbReference type="EMBL" id="PP848115">
    <property type="protein sequence ID" value="XBG54802.1"/>
    <property type="molecule type" value="Genomic_DNA"/>
</dbReference>
<name>A0AAU7BNJ2_9HYME</name>
<dbReference type="PRINTS" id="PR01434">
    <property type="entry name" value="NADHDHGNASE5"/>
</dbReference>
<evidence type="ECO:0000256" key="2">
    <source>
        <dbReference type="ARBA" id="ARBA00004141"/>
    </source>
</evidence>
<dbReference type="GO" id="GO:0016020">
    <property type="term" value="C:membrane"/>
    <property type="evidence" value="ECO:0007669"/>
    <property type="project" value="UniProtKB-SubCell"/>
</dbReference>
<dbReference type="GO" id="GO:0042773">
    <property type="term" value="P:ATP synthesis coupled electron transport"/>
    <property type="evidence" value="ECO:0007669"/>
    <property type="project" value="InterPro"/>
</dbReference>
<dbReference type="AlphaFoldDB" id="A0AAU7BNJ2"/>
<organism evidence="13">
    <name type="scientific">Leptopilina myrica</name>
    <name type="common">nomen nudum</name>
    <dbReference type="NCBI Taxonomy" id="2964900"/>
    <lineage>
        <taxon>Eukaryota</taxon>
        <taxon>Metazoa</taxon>
        <taxon>Ecdysozoa</taxon>
        <taxon>Arthropoda</taxon>
        <taxon>Hexapoda</taxon>
        <taxon>Insecta</taxon>
        <taxon>Pterygota</taxon>
        <taxon>Neoptera</taxon>
        <taxon>Endopterygota</taxon>
        <taxon>Hymenoptera</taxon>
        <taxon>Apocrita</taxon>
        <taxon>Proctotrupomorpha</taxon>
        <taxon>Cynipoidea</taxon>
        <taxon>Figitidae</taxon>
        <taxon>Eucoilinae</taxon>
        <taxon>Leptopilina</taxon>
    </lineage>
</organism>
<geneLocation type="mitochondrion" evidence="13"/>
<evidence type="ECO:0000256" key="5">
    <source>
        <dbReference type="ARBA" id="ARBA00022692"/>
    </source>
</evidence>
<feature type="transmembrane region" description="Helical" evidence="10">
    <location>
        <begin position="140"/>
        <end position="161"/>
    </location>
</feature>
<gene>
    <name evidence="13" type="primary">ND5</name>
</gene>
<sequence>MLMMLSSITFTYSMTLILSKNMFFIKWNIISLMNMNFELNFLFDWMSLMFMSVVLFISSMVMMYSKEYMILEIKKSYFIMILMLFVISMILMIMSPNMLSIILGWDGLGLISYCLIIYYQSSNSFNSGMLTLMTNRIGDVMLLIMIFLMMNLNSWNLKYYFINNMTLPMILLMMLMTKSAQIPFSMWLPAAMAAPTPVSSLVHSSTLVTAGIYILIRFNTIFTNLTLPILIIGLITLLLASINAIFEFDLKKIIAFSTLSQLGLMMNMLAYQLPNYVFFHLISHAMFKSLLFLCSGIMIHFMINTQDIRSMGSLLYESPLVIMFFNYSNLSLSGFPFLSGYYSKDLIFEMTLNYLINPVIMILMYISISLTMIYSFRLMFYLTFNTPSHTPMIMKKDNFLMNFSIFMLFLMTVIFGNMINWLSFNSVTLSILNLEKKTFIYTSMIMSMLFFLSMITYLSNMKLKFLPLTFNMMNFMYLNKLTFSLNHLLINYTNKLFYLNETMWNEFYSKLMFNFLFNSQKNFLMKYFLNNLMTLFLMLLFILILIISLS</sequence>
<feature type="transmembrane region" description="Helical" evidence="10">
    <location>
        <begin position="45"/>
        <end position="65"/>
    </location>
</feature>
<dbReference type="Pfam" id="PF00361">
    <property type="entry name" value="Proton_antipo_M"/>
    <property type="match status" value="1"/>
</dbReference>
<evidence type="ECO:0000259" key="12">
    <source>
        <dbReference type="Pfam" id="PF00662"/>
    </source>
</evidence>
<comment type="subcellular location">
    <subcellularLocation>
        <location evidence="2">Membrane</location>
        <topology evidence="2">Multi-pass membrane protein</topology>
    </subcellularLocation>
</comment>
<keyword evidence="10" id="KW-0813">Transport</keyword>
<evidence type="ECO:0000256" key="7">
    <source>
        <dbReference type="ARBA" id="ARBA00022989"/>
    </source>
</evidence>
<feature type="transmembrane region" description="Helical" evidence="10">
    <location>
        <begin position="7"/>
        <end position="25"/>
    </location>
</feature>
<keyword evidence="8 10" id="KW-0472">Membrane</keyword>
<feature type="domain" description="NADH:quinone oxidoreductase/Mrp antiporter transmembrane" evidence="11">
    <location>
        <begin position="95"/>
        <end position="362"/>
    </location>
</feature>
<dbReference type="Pfam" id="PF00662">
    <property type="entry name" value="Proton_antipo_N"/>
    <property type="match status" value="1"/>
</dbReference>
<comment type="function">
    <text evidence="10">Core subunit of the mitochondrial membrane respiratory chain NADH dehydrogenase (Complex I) which catalyzes electron transfer from NADH through the respiratory chain, using ubiquinone as an electron acceptor. Essential for the catalytic activity and assembly of complex I.</text>
</comment>
<feature type="transmembrane region" description="Helical" evidence="10">
    <location>
        <begin position="77"/>
        <end position="95"/>
    </location>
</feature>
<keyword evidence="7 10" id="KW-1133">Transmembrane helix</keyword>
<feature type="transmembrane region" description="Helical" evidence="10">
    <location>
        <begin position="439"/>
        <end position="458"/>
    </location>
</feature>
<evidence type="ECO:0000259" key="11">
    <source>
        <dbReference type="Pfam" id="PF00361"/>
    </source>
</evidence>
<feature type="transmembrane region" description="Helical" evidence="10">
    <location>
        <begin position="277"/>
        <end position="299"/>
    </location>
</feature>
<keyword evidence="5 10" id="KW-0812">Transmembrane</keyword>
<keyword evidence="10 13" id="KW-0496">Mitochondrion</keyword>
<evidence type="ECO:0000256" key="10">
    <source>
        <dbReference type="RuleBase" id="RU003404"/>
    </source>
</evidence>
<evidence type="ECO:0000256" key="8">
    <source>
        <dbReference type="ARBA" id="ARBA00023136"/>
    </source>
</evidence>